<dbReference type="PANTHER" id="PTHR37042:SF4">
    <property type="entry name" value="OUTER MEMBRANE PROTEIN RV1973"/>
    <property type="match status" value="1"/>
</dbReference>
<feature type="transmembrane region" description="Helical" evidence="4">
    <location>
        <begin position="139"/>
        <end position="161"/>
    </location>
</feature>
<accession>A0ABS6V0N0</accession>
<keyword evidence="6" id="KW-1185">Reference proteome</keyword>
<name>A0ABS6V0N0_9PSEU</name>
<feature type="compositionally biased region" description="Low complexity" evidence="3">
    <location>
        <begin position="56"/>
        <end position="91"/>
    </location>
</feature>
<proteinExistence type="predicted"/>
<reference evidence="5 6" key="1">
    <citation type="submission" date="2020-11" db="EMBL/GenBank/DDBJ databases">
        <title>Pseudonocardia abyssalis sp. nov. and Pseudonocardia oceani sp. nov., description and phylogenomic analysis of two novel actinomycetes isolated from the deep Southern Ocean.</title>
        <authorList>
            <person name="Parra J."/>
        </authorList>
    </citation>
    <scope>NUCLEOTIDE SEQUENCE [LARGE SCALE GENOMIC DNA]</scope>
    <source>
        <strain evidence="5 6">KRD-168</strain>
    </source>
</reference>
<keyword evidence="2 4" id="KW-0472">Membrane</keyword>
<evidence type="ECO:0000256" key="4">
    <source>
        <dbReference type="SAM" id="Phobius"/>
    </source>
</evidence>
<dbReference type="PANTHER" id="PTHR37042">
    <property type="entry name" value="OUTER MEMBRANE PROTEIN RV1973"/>
    <property type="match status" value="1"/>
</dbReference>
<evidence type="ECO:0000313" key="6">
    <source>
        <dbReference type="Proteomes" id="UP000694287"/>
    </source>
</evidence>
<comment type="subcellular location">
    <subcellularLocation>
        <location evidence="1">Membrane</location>
    </subcellularLocation>
</comment>
<feature type="region of interest" description="Disordered" evidence="3">
    <location>
        <begin position="1"/>
        <end position="125"/>
    </location>
</feature>
<comment type="caution">
    <text evidence="5">The sequence shown here is derived from an EMBL/GenBank/DDBJ whole genome shotgun (WGS) entry which is preliminary data.</text>
</comment>
<evidence type="ECO:0000256" key="3">
    <source>
        <dbReference type="SAM" id="MobiDB-lite"/>
    </source>
</evidence>
<evidence type="ECO:0000256" key="2">
    <source>
        <dbReference type="ARBA" id="ARBA00023136"/>
    </source>
</evidence>
<protein>
    <submittedName>
        <fullName evidence="5">Nuclear transport factor 2 family protein</fullName>
    </submittedName>
</protein>
<keyword evidence="4" id="KW-0812">Transmembrane</keyword>
<keyword evidence="4" id="KW-1133">Transmembrane helix</keyword>
<evidence type="ECO:0000256" key="1">
    <source>
        <dbReference type="ARBA" id="ARBA00004370"/>
    </source>
</evidence>
<dbReference type="RefSeq" id="WP_218604747.1">
    <property type="nucleotide sequence ID" value="NZ_JADQDJ010000255.1"/>
</dbReference>
<organism evidence="5 6">
    <name type="scientific">Pseudonocardia abyssalis</name>
    <dbReference type="NCBI Taxonomy" id="2792008"/>
    <lineage>
        <taxon>Bacteria</taxon>
        <taxon>Bacillati</taxon>
        <taxon>Actinomycetota</taxon>
        <taxon>Actinomycetes</taxon>
        <taxon>Pseudonocardiales</taxon>
        <taxon>Pseudonocardiaceae</taxon>
        <taxon>Pseudonocardia</taxon>
    </lineage>
</organism>
<dbReference type="EMBL" id="JADQDK010000001">
    <property type="protein sequence ID" value="MBW0138046.1"/>
    <property type="molecule type" value="Genomic_DNA"/>
</dbReference>
<gene>
    <name evidence="5" type="ORF">I4I81_27845</name>
</gene>
<dbReference type="Proteomes" id="UP000694287">
    <property type="component" value="Unassembled WGS sequence"/>
</dbReference>
<evidence type="ECO:0000313" key="5">
    <source>
        <dbReference type="EMBL" id="MBW0138046.1"/>
    </source>
</evidence>
<sequence>MPARRRTIPSPATRRPKVAGTAAPGRPETDGEGPTLTGVRGPRPPASVAARVRTQPAGPVADAPVADAPSDAAVADAPAGPAGDPASVDPAEPTTGADPATTPRGRRRSRPAAGSGDPAEPTGTGRGAAVLSRLRTMPVLAALLVVLVALSVFFGIATAALRSSPSAANTALTDLTATSEVSTQLGDALELLYSYDFARLDENERAARDVITEGFTPEFDRLFTQVRELAPQQQAVVSAVVTVSAVQSIEGDTAVLVAFMDQQASTAASTEQVAAAGRLTVTGERVDGRWRIASVESR</sequence>